<dbReference type="Pfam" id="PF21305">
    <property type="entry name" value="type_II_gspD_N0"/>
    <property type="match status" value="1"/>
</dbReference>
<evidence type="ECO:0000256" key="6">
    <source>
        <dbReference type="ARBA" id="ARBA00022729"/>
    </source>
</evidence>
<feature type="signal peptide" evidence="12">
    <location>
        <begin position="1"/>
        <end position="18"/>
    </location>
</feature>
<keyword evidence="7" id="KW-0653">Protein transport</keyword>
<evidence type="ECO:0000256" key="2">
    <source>
        <dbReference type="ARBA" id="ARBA00006980"/>
    </source>
</evidence>
<dbReference type="InterPro" id="IPR049371">
    <property type="entry name" value="GspD-like_N0"/>
</dbReference>
<accession>A0AAV3U679</accession>
<keyword evidence="6 12" id="KW-0732">Signal</keyword>
<dbReference type="GO" id="GO:0015627">
    <property type="term" value="C:type II protein secretion system complex"/>
    <property type="evidence" value="ECO:0007669"/>
    <property type="project" value="InterPro"/>
</dbReference>
<evidence type="ECO:0000256" key="12">
    <source>
        <dbReference type="SAM" id="SignalP"/>
    </source>
</evidence>
<feature type="domain" description="NolW-like" evidence="14">
    <location>
        <begin position="123"/>
        <end position="181"/>
    </location>
</feature>
<evidence type="ECO:0000256" key="7">
    <source>
        <dbReference type="ARBA" id="ARBA00022927"/>
    </source>
</evidence>
<evidence type="ECO:0000256" key="1">
    <source>
        <dbReference type="ARBA" id="ARBA00004442"/>
    </source>
</evidence>
<dbReference type="RefSeq" id="WP_345424935.1">
    <property type="nucleotide sequence ID" value="NZ_AP031496.1"/>
</dbReference>
<dbReference type="GO" id="GO:0015628">
    <property type="term" value="P:protein secretion by the type II secretion system"/>
    <property type="evidence" value="ECO:0007669"/>
    <property type="project" value="InterPro"/>
</dbReference>
<feature type="compositionally biased region" description="Basic and acidic residues" evidence="11">
    <location>
        <begin position="666"/>
        <end position="676"/>
    </location>
</feature>
<reference evidence="17" key="1">
    <citation type="journal article" date="2019" name="Int. J. Syst. Evol. Microbiol.">
        <title>The Global Catalogue of Microorganisms (GCM) 10K type strain sequencing project: providing services to taxonomists for standard genome sequencing and annotation.</title>
        <authorList>
            <consortium name="The Broad Institute Genomics Platform"/>
            <consortium name="The Broad Institute Genome Sequencing Center for Infectious Disease"/>
            <person name="Wu L."/>
            <person name="Ma J."/>
        </authorList>
    </citation>
    <scope>NUCLEOTIDE SEQUENCE [LARGE SCALE GENOMIC DNA]</scope>
    <source>
        <strain evidence="17">JCM 19134</strain>
    </source>
</reference>
<evidence type="ECO:0000256" key="11">
    <source>
        <dbReference type="SAM" id="MobiDB-lite"/>
    </source>
</evidence>
<dbReference type="NCBIfam" id="TIGR02517">
    <property type="entry name" value="type_II_gspD"/>
    <property type="match status" value="1"/>
</dbReference>
<dbReference type="Pfam" id="PF00263">
    <property type="entry name" value="Secretin"/>
    <property type="match status" value="1"/>
</dbReference>
<evidence type="ECO:0000256" key="10">
    <source>
        <dbReference type="RuleBase" id="RU004004"/>
    </source>
</evidence>
<feature type="region of interest" description="Disordered" evidence="11">
    <location>
        <begin position="666"/>
        <end position="694"/>
    </location>
</feature>
<comment type="caution">
    <text evidence="16">The sequence shown here is derived from an EMBL/GenBank/DDBJ whole genome shotgun (WGS) entry which is preliminary data.</text>
</comment>
<evidence type="ECO:0000256" key="4">
    <source>
        <dbReference type="ARBA" id="ARBA00022452"/>
    </source>
</evidence>
<protein>
    <submittedName>
        <fullName evidence="16">GspD family T2SS secretin variant XcpQ</fullName>
    </submittedName>
</protein>
<dbReference type="AlphaFoldDB" id="A0AAV3U679"/>
<dbReference type="PANTHER" id="PTHR30332">
    <property type="entry name" value="PROBABLE GENERAL SECRETION PATHWAY PROTEIN D"/>
    <property type="match status" value="1"/>
</dbReference>
<name>A0AAV3U679_9ALTE</name>
<evidence type="ECO:0000256" key="3">
    <source>
        <dbReference type="ARBA" id="ARBA00022448"/>
    </source>
</evidence>
<evidence type="ECO:0000313" key="17">
    <source>
        <dbReference type="Proteomes" id="UP001409585"/>
    </source>
</evidence>
<evidence type="ECO:0000259" key="14">
    <source>
        <dbReference type="Pfam" id="PF03958"/>
    </source>
</evidence>
<feature type="domain" description="NolW-like" evidence="14">
    <location>
        <begin position="258"/>
        <end position="330"/>
    </location>
</feature>
<dbReference type="PANTHER" id="PTHR30332:SF24">
    <property type="entry name" value="SECRETIN GSPD-RELATED"/>
    <property type="match status" value="1"/>
</dbReference>
<dbReference type="PROSITE" id="PS00875">
    <property type="entry name" value="T2SP_D"/>
    <property type="match status" value="1"/>
</dbReference>
<comment type="similarity">
    <text evidence="2">Belongs to the bacterial secretin family. GSP D subfamily.</text>
</comment>
<dbReference type="EMBL" id="BAABLX010000028">
    <property type="protein sequence ID" value="GAA4950411.1"/>
    <property type="molecule type" value="Genomic_DNA"/>
</dbReference>
<dbReference type="Pfam" id="PF03958">
    <property type="entry name" value="Secretin_N"/>
    <property type="match status" value="3"/>
</dbReference>
<dbReference type="InterPro" id="IPR013356">
    <property type="entry name" value="T2SS_GspD"/>
</dbReference>
<gene>
    <name evidence="16" type="primary">xcpQ</name>
    <name evidence="16" type="ORF">GCM10025791_33400</name>
</gene>
<evidence type="ECO:0000259" key="15">
    <source>
        <dbReference type="Pfam" id="PF21305"/>
    </source>
</evidence>
<feature type="chain" id="PRO_5043954793" evidence="12">
    <location>
        <begin position="19"/>
        <end position="694"/>
    </location>
</feature>
<sequence>MRALLLAALILGTSPVFAQNDRETLTLNFNDADVVEVIRYVGAQTGKTIVIDPRVKGQVQVFTNGEVTRDEAYSLLLSILEIHGFTAYESNGVVRVVPNKDVRSSPIPVTKSSSAAAGDQYVTEVIALRNVSAAKVLPVLRPLVAQHAHMAAYDPSNSIVISDTAANIARVKQVIAQIDGAAMDHTEVIELQHAPVDDAVKMLETLMGSEGGSGAGSLKMVPDARTNSILVSGDELQRSRIRGLVDRLDRPQAQTGNVRVIYLEYANATEVAQTLSKLVQNIEKNGEKAGQRKASVEADEATNALLITAEGDTLDSLLQVVERLDIRRAQVLVEAVIAEMTDTDGKELGIEWLFADQDGGFGANNNGTIGAAANSIFSDDSDVLADLAGDLSSVTGTLLGVADFDTDKGFVGLVTALQQRDNANILSTPSILTTDNHEAEILVGQEIPVATGSYNNTEGVVSAAFNTYERQPVGVTLRVTPSINEGDRIILDIEQEVSSLSGQNNNGEYITNERSLNTQVLANDGQVVILGGLMRDDVQTSMTKIPLLGSIPLLGRLFRSTDDSVTKTNLMVFIRASVIRDDETLTGTTAEKYKFLREKQLERRNAKGVTINRKLLPVVPQWPIAKSDDLSGYSEYLRNLEEKRAKKNGKKTDEVMEEIRAINNEAEAKAEAREDAATSGVEDSGVIDLTETQQ</sequence>
<keyword evidence="4" id="KW-1134">Transmembrane beta strand</keyword>
<keyword evidence="9" id="KW-0998">Cell outer membrane</keyword>
<proteinExistence type="inferred from homology"/>
<dbReference type="InterPro" id="IPR005644">
    <property type="entry name" value="NolW-like"/>
</dbReference>
<feature type="domain" description="Type II/III secretion system secretin-like" evidence="13">
    <location>
        <begin position="416"/>
        <end position="580"/>
    </location>
</feature>
<dbReference type="Gene3D" id="3.30.1370.120">
    <property type="match status" value="3"/>
</dbReference>
<dbReference type="PRINTS" id="PR01032">
    <property type="entry name" value="PHAGEIV"/>
</dbReference>
<organism evidence="16 17">
    <name type="scientific">Halioxenophilus aromaticivorans</name>
    <dbReference type="NCBI Taxonomy" id="1306992"/>
    <lineage>
        <taxon>Bacteria</taxon>
        <taxon>Pseudomonadati</taxon>
        <taxon>Pseudomonadota</taxon>
        <taxon>Gammaproteobacteria</taxon>
        <taxon>Alteromonadales</taxon>
        <taxon>Alteromonadaceae</taxon>
        <taxon>Halioxenophilus</taxon>
    </lineage>
</organism>
<feature type="domain" description="NolW-like" evidence="14">
    <location>
        <begin position="186"/>
        <end position="254"/>
    </location>
</feature>
<dbReference type="GO" id="GO:0009279">
    <property type="term" value="C:cell outer membrane"/>
    <property type="evidence" value="ECO:0007669"/>
    <property type="project" value="UniProtKB-SubCell"/>
</dbReference>
<evidence type="ECO:0000256" key="5">
    <source>
        <dbReference type="ARBA" id="ARBA00022692"/>
    </source>
</evidence>
<dbReference type="InterPro" id="IPR004845">
    <property type="entry name" value="T2SS_GspD_CS"/>
</dbReference>
<dbReference type="PRINTS" id="PR00811">
    <property type="entry name" value="BCTERIALGSPD"/>
</dbReference>
<keyword evidence="17" id="KW-1185">Reference proteome</keyword>
<evidence type="ECO:0000256" key="9">
    <source>
        <dbReference type="ARBA" id="ARBA00023237"/>
    </source>
</evidence>
<keyword evidence="5" id="KW-0812">Transmembrane</keyword>
<evidence type="ECO:0000313" key="16">
    <source>
        <dbReference type="EMBL" id="GAA4950411.1"/>
    </source>
</evidence>
<evidence type="ECO:0000259" key="13">
    <source>
        <dbReference type="Pfam" id="PF00263"/>
    </source>
</evidence>
<dbReference type="InterPro" id="IPR038591">
    <property type="entry name" value="NolW-like_sf"/>
</dbReference>
<feature type="domain" description="GspD-like N0" evidence="15">
    <location>
        <begin position="27"/>
        <end position="96"/>
    </location>
</feature>
<evidence type="ECO:0000256" key="8">
    <source>
        <dbReference type="ARBA" id="ARBA00023136"/>
    </source>
</evidence>
<comment type="subcellular location">
    <subcellularLocation>
        <location evidence="1 10">Cell outer membrane</location>
    </subcellularLocation>
</comment>
<dbReference type="Proteomes" id="UP001409585">
    <property type="component" value="Unassembled WGS sequence"/>
</dbReference>
<dbReference type="InterPro" id="IPR050810">
    <property type="entry name" value="Bact_Secretion_Sys_Channel"/>
</dbReference>
<dbReference type="InterPro" id="IPR001775">
    <property type="entry name" value="GspD/PilQ"/>
</dbReference>
<keyword evidence="8" id="KW-0472">Membrane</keyword>
<keyword evidence="3 10" id="KW-0813">Transport</keyword>
<dbReference type="InterPro" id="IPR004846">
    <property type="entry name" value="T2SS/T3SS_dom"/>
</dbReference>